<feature type="transmembrane region" description="Helical" evidence="7">
    <location>
        <begin position="53"/>
        <end position="73"/>
    </location>
</feature>
<keyword evidence="4 7" id="KW-0812">Transmembrane</keyword>
<feature type="transmembrane region" description="Helical" evidence="7">
    <location>
        <begin position="138"/>
        <end position="159"/>
    </location>
</feature>
<comment type="similarity">
    <text evidence="2">Belongs to the UPF0126 family.</text>
</comment>
<feature type="transmembrane region" description="Helical" evidence="7">
    <location>
        <begin position="194"/>
        <end position="212"/>
    </location>
</feature>
<evidence type="ECO:0000256" key="1">
    <source>
        <dbReference type="ARBA" id="ARBA00004651"/>
    </source>
</evidence>
<name>A0A4R4WS77_9ACTN</name>
<reference evidence="9 10" key="1">
    <citation type="submission" date="2019-02" db="EMBL/GenBank/DDBJ databases">
        <title>Draft genome sequences of novel Actinobacteria.</title>
        <authorList>
            <person name="Sahin N."/>
            <person name="Ay H."/>
            <person name="Saygin H."/>
        </authorList>
    </citation>
    <scope>NUCLEOTIDE SEQUENCE [LARGE SCALE GENOMIC DNA]</scope>
    <source>
        <strain evidence="9 10">16K104</strain>
    </source>
</reference>
<dbReference type="Pfam" id="PF03458">
    <property type="entry name" value="Gly_transporter"/>
    <property type="match status" value="2"/>
</dbReference>
<dbReference type="Proteomes" id="UP000295172">
    <property type="component" value="Unassembled WGS sequence"/>
</dbReference>
<evidence type="ECO:0000256" key="2">
    <source>
        <dbReference type="ARBA" id="ARBA00008193"/>
    </source>
</evidence>
<evidence type="ECO:0000256" key="5">
    <source>
        <dbReference type="ARBA" id="ARBA00022989"/>
    </source>
</evidence>
<evidence type="ECO:0000313" key="10">
    <source>
        <dbReference type="Proteomes" id="UP000295172"/>
    </source>
</evidence>
<dbReference type="PANTHER" id="PTHR30506">
    <property type="entry name" value="INNER MEMBRANE PROTEIN"/>
    <property type="match status" value="1"/>
</dbReference>
<evidence type="ECO:0000256" key="7">
    <source>
        <dbReference type="SAM" id="Phobius"/>
    </source>
</evidence>
<dbReference type="InterPro" id="IPR005115">
    <property type="entry name" value="Gly_transporter"/>
</dbReference>
<feature type="transmembrane region" description="Helical" evidence="7">
    <location>
        <begin position="24"/>
        <end position="46"/>
    </location>
</feature>
<comment type="caution">
    <text evidence="9">The sequence shown here is derived from an EMBL/GenBank/DDBJ whole genome shotgun (WGS) entry which is preliminary data.</text>
</comment>
<comment type="subcellular location">
    <subcellularLocation>
        <location evidence="1">Cell membrane</location>
        <topology evidence="1">Multi-pass membrane protein</topology>
    </subcellularLocation>
</comment>
<evidence type="ECO:0000259" key="8">
    <source>
        <dbReference type="Pfam" id="PF03458"/>
    </source>
</evidence>
<dbReference type="AlphaFoldDB" id="A0A4R4WS77"/>
<dbReference type="GO" id="GO:0005886">
    <property type="term" value="C:plasma membrane"/>
    <property type="evidence" value="ECO:0007669"/>
    <property type="project" value="UniProtKB-SubCell"/>
</dbReference>
<evidence type="ECO:0000256" key="6">
    <source>
        <dbReference type="ARBA" id="ARBA00023136"/>
    </source>
</evidence>
<accession>A0A4R4WS77</accession>
<keyword evidence="10" id="KW-1185">Reference proteome</keyword>
<dbReference type="EMBL" id="SMKR01000103">
    <property type="protein sequence ID" value="TDD20413.1"/>
    <property type="molecule type" value="Genomic_DNA"/>
</dbReference>
<organism evidence="9 10">
    <name type="scientific">Kribbella turkmenica</name>
    <dbReference type="NCBI Taxonomy" id="2530375"/>
    <lineage>
        <taxon>Bacteria</taxon>
        <taxon>Bacillati</taxon>
        <taxon>Actinomycetota</taxon>
        <taxon>Actinomycetes</taxon>
        <taxon>Propionibacteriales</taxon>
        <taxon>Kribbellaceae</taxon>
        <taxon>Kribbella</taxon>
    </lineage>
</organism>
<feature type="domain" description="Glycine transporter" evidence="8">
    <location>
        <begin position="28"/>
        <end position="102"/>
    </location>
</feature>
<feature type="transmembrane region" description="Helical" evidence="7">
    <location>
        <begin position="114"/>
        <end position="132"/>
    </location>
</feature>
<gene>
    <name evidence="9" type="ORF">E1218_22510</name>
</gene>
<keyword evidence="5 7" id="KW-1133">Transmembrane helix</keyword>
<evidence type="ECO:0000313" key="9">
    <source>
        <dbReference type="EMBL" id="TDD20413.1"/>
    </source>
</evidence>
<feature type="transmembrane region" description="Helical" evidence="7">
    <location>
        <begin position="171"/>
        <end position="188"/>
    </location>
</feature>
<sequence>MSQTIERRGGRALVVYRARVSGSVVLHVLDLAGIFVFGITGALVGVRKKLDVFGILVLALVTGLGGGFVRDVLIGATPPAALLDWWYLAVPVAAGLLTFFLHPGIGRLERLVNIFDAAGLALFCVTGALKAIEYDLSPLSAALIGTISGIGGGVIRDVLSGRVPVVLRSEIYATPAFLGAGIVVLAAALDYYALWVPIAAAVICFTIRLLAIRRGWNAPLPRTP</sequence>
<evidence type="ECO:0000256" key="4">
    <source>
        <dbReference type="ARBA" id="ARBA00022692"/>
    </source>
</evidence>
<dbReference type="PANTHER" id="PTHR30506:SF3">
    <property type="entry name" value="UPF0126 INNER MEMBRANE PROTEIN YADS-RELATED"/>
    <property type="match status" value="1"/>
</dbReference>
<proteinExistence type="inferred from homology"/>
<evidence type="ECO:0000256" key="3">
    <source>
        <dbReference type="ARBA" id="ARBA00022475"/>
    </source>
</evidence>
<dbReference type="OrthoDB" id="9791874at2"/>
<feature type="transmembrane region" description="Helical" evidence="7">
    <location>
        <begin position="85"/>
        <end position="102"/>
    </location>
</feature>
<protein>
    <submittedName>
        <fullName evidence="9">Trimeric intracellular cation channel family protein</fullName>
    </submittedName>
</protein>
<feature type="domain" description="Glycine transporter" evidence="8">
    <location>
        <begin position="114"/>
        <end position="186"/>
    </location>
</feature>
<keyword evidence="3" id="KW-1003">Cell membrane</keyword>
<keyword evidence="6 7" id="KW-0472">Membrane</keyword>